<dbReference type="EMBL" id="WHUG01000014">
    <property type="protein sequence ID" value="MQA41630.1"/>
    <property type="molecule type" value="Genomic_DNA"/>
</dbReference>
<comment type="caution">
    <text evidence="1">The sequence shown here is derived from an EMBL/GenBank/DDBJ whole genome shotgun (WGS) entry which is preliminary data.</text>
</comment>
<dbReference type="Proteomes" id="UP000440498">
    <property type="component" value="Unassembled WGS sequence"/>
</dbReference>
<gene>
    <name evidence="1" type="primary">hemP</name>
    <name evidence="1" type="ORF">GEV02_26125</name>
</gene>
<proteinExistence type="predicted"/>
<dbReference type="AlphaFoldDB" id="A0A6A7N964"/>
<evidence type="ECO:0000313" key="2">
    <source>
        <dbReference type="Proteomes" id="UP000440498"/>
    </source>
</evidence>
<protein>
    <submittedName>
        <fullName evidence="1">Hemin uptake protein HemP</fullName>
    </submittedName>
</protein>
<dbReference type="Gene3D" id="2.10.70.10">
    <property type="entry name" value="Complement Module, domain 1"/>
    <property type="match status" value="1"/>
</dbReference>
<sequence>MTTTMPATPPAITAHAHAATLAAAPAVVPTKRITSASLMGDGREVEIEHSGRIYRLRITQLNKLILTA</sequence>
<evidence type="ECO:0000313" key="1">
    <source>
        <dbReference type="EMBL" id="MQA41630.1"/>
    </source>
</evidence>
<dbReference type="Pfam" id="PF10636">
    <property type="entry name" value="hemP"/>
    <property type="match status" value="1"/>
</dbReference>
<dbReference type="InterPro" id="IPR019600">
    <property type="entry name" value="Hemin_uptake_protein_HemP"/>
</dbReference>
<dbReference type="RefSeq" id="WP_152840842.1">
    <property type="nucleotide sequence ID" value="NZ_WHUG01000014.1"/>
</dbReference>
<reference evidence="1 2" key="1">
    <citation type="submission" date="2019-10" db="EMBL/GenBank/DDBJ databases">
        <title>Two novel species isolated from a subtropical stream in China.</title>
        <authorList>
            <person name="Lu H."/>
        </authorList>
    </citation>
    <scope>NUCLEOTIDE SEQUENCE [LARGE SCALE GENOMIC DNA]</scope>
    <source>
        <strain evidence="1 2">FT29W</strain>
    </source>
</reference>
<name>A0A6A7N964_9BURK</name>
<accession>A0A6A7N964</accession>
<organism evidence="1 2">
    <name type="scientific">Rugamonas aquatica</name>
    <dbReference type="NCBI Taxonomy" id="2743357"/>
    <lineage>
        <taxon>Bacteria</taxon>
        <taxon>Pseudomonadati</taxon>
        <taxon>Pseudomonadota</taxon>
        <taxon>Betaproteobacteria</taxon>
        <taxon>Burkholderiales</taxon>
        <taxon>Oxalobacteraceae</taxon>
        <taxon>Telluria group</taxon>
        <taxon>Rugamonas</taxon>
    </lineage>
</organism>
<keyword evidence="2" id="KW-1185">Reference proteome</keyword>